<comment type="caution">
    <text evidence="2">The sequence shown here is derived from an EMBL/GenBank/DDBJ whole genome shotgun (WGS) entry which is preliminary data.</text>
</comment>
<accession>A0A170MTU3</accession>
<gene>
    <name evidence="2" type="ORF">A2J07_07100</name>
</gene>
<organism evidence="2 3">
    <name type="scientific">Fusobacterium necrophorum subsp. funduliforme</name>
    <dbReference type="NCBI Taxonomy" id="143387"/>
    <lineage>
        <taxon>Bacteria</taxon>
        <taxon>Fusobacteriati</taxon>
        <taxon>Fusobacteriota</taxon>
        <taxon>Fusobacteriia</taxon>
        <taxon>Fusobacteriales</taxon>
        <taxon>Fusobacteriaceae</taxon>
        <taxon>Fusobacterium</taxon>
    </lineage>
</organism>
<dbReference type="AlphaFoldDB" id="A0A170MTU3"/>
<evidence type="ECO:0000313" key="2">
    <source>
        <dbReference type="EMBL" id="KYL02841.1"/>
    </source>
</evidence>
<evidence type="ECO:0000313" key="3">
    <source>
        <dbReference type="Proteomes" id="UP000075816"/>
    </source>
</evidence>
<name>A0A170MTU3_9FUSO</name>
<reference evidence="2 3" key="1">
    <citation type="submission" date="2016-03" db="EMBL/GenBank/DDBJ databases">
        <title>Comparative genomics of human isolates of Fusobacterium necrophorum.</title>
        <authorList>
            <person name="Jensen A."/>
            <person name="Bank S."/>
            <person name="Andersen P.S."/>
            <person name="Kristensen L.H."/>
            <person name="Prag J."/>
        </authorList>
    </citation>
    <scope>NUCLEOTIDE SEQUENCE [LARGE SCALE GENOMIC DNA]</scope>
    <source>
        <strain evidence="2 3">LS_1264</strain>
    </source>
</reference>
<dbReference type="Proteomes" id="UP000075816">
    <property type="component" value="Unassembled WGS sequence"/>
</dbReference>
<proteinExistence type="predicted"/>
<protein>
    <submittedName>
        <fullName evidence="2">Uncharacterized protein</fullName>
    </submittedName>
</protein>
<dbReference type="RefSeq" id="WP_062624082.1">
    <property type="nucleotide sequence ID" value="NZ_CAXOUE010000005.1"/>
</dbReference>
<dbReference type="EMBL" id="LVEA01000064">
    <property type="protein sequence ID" value="KYL02841.1"/>
    <property type="molecule type" value="Genomic_DNA"/>
</dbReference>
<feature type="coiled-coil region" evidence="1">
    <location>
        <begin position="87"/>
        <end position="114"/>
    </location>
</feature>
<sequence>MEYMEKIVSNERTGANISGIHVDTAPSKLLYKPDLDGLAILEKIAKETEALALKNKKSQFMLEIEQMDLDFKEKWNDPNVYEDDEQFNSMQAEAKELEKQKFELLQKNKFFNLEEKNTLKKKMDLTYQERTIQRVGERNKVYIRREAERTQAIAQQWEAIGAKESIYNESRTKEIQENIIEQYQSLGKLLHDTPEEVQNKTANALARMYNAQVQNELNSLLSNPNMSLTTKENKLKQIENIINNDKYSDKVIDDFMKRLGTTDERTKEFLEVATKQESRKVLNTFKTELNRVKAEENRIARAEARARKEAEKQRKHEEKMYALMQNDPKAYYKAVTGKKLTTQELVSNPLALGYVSDGTWEEYGDINNGKAFAILSSSEISEINRSVNYRKKEGMYTDIEIFEPVFDVARTLSNGDILKETAILKDYAMRNGINPKVFLQGRNNPEYFRVNDVMRKGNAVVNETGFSINENKDNLSRKAKKNYETIAARFSDDEELGALMADQYIVGVIAKSGNLDKFKADPERFLNKALTEEKRGYSQIKKDIEIATSISSKRVDYKYDYIKTEKTKQKKETKKEQPKKSKYI</sequence>
<keyword evidence="1" id="KW-0175">Coiled coil</keyword>
<feature type="coiled-coil region" evidence="1">
    <location>
        <begin position="275"/>
        <end position="327"/>
    </location>
</feature>
<evidence type="ECO:0000256" key="1">
    <source>
        <dbReference type="SAM" id="Coils"/>
    </source>
</evidence>